<dbReference type="AlphaFoldDB" id="A0A2G7EMJ1"/>
<dbReference type="InterPro" id="IPR011701">
    <property type="entry name" value="MFS"/>
</dbReference>
<dbReference type="PROSITE" id="PS00759">
    <property type="entry name" value="ARGE_DAPE_CPG2_2"/>
    <property type="match status" value="1"/>
</dbReference>
<dbReference type="STRING" id="656916.A0A2G7EMJ1"/>
<feature type="transmembrane region" description="Helical" evidence="9">
    <location>
        <begin position="360"/>
        <end position="378"/>
    </location>
</feature>
<comment type="similarity">
    <text evidence="2">Belongs to the peptidase M20A family.</text>
</comment>
<dbReference type="InterPro" id="IPR002933">
    <property type="entry name" value="Peptidase_M20"/>
</dbReference>
<dbReference type="PROSITE" id="PS50850">
    <property type="entry name" value="MFS"/>
    <property type="match status" value="1"/>
</dbReference>
<feature type="transmembrane region" description="Helical" evidence="9">
    <location>
        <begin position="412"/>
        <end position="433"/>
    </location>
</feature>
<dbReference type="Pfam" id="PF07687">
    <property type="entry name" value="M20_dimer"/>
    <property type="match status" value="1"/>
</dbReference>
<keyword evidence="4 9" id="KW-0812">Transmembrane</keyword>
<dbReference type="InterPro" id="IPR020846">
    <property type="entry name" value="MFS_dom"/>
</dbReference>
<keyword evidence="12" id="KW-1185">Reference proteome</keyword>
<dbReference type="GO" id="GO:0016787">
    <property type="term" value="F:hydrolase activity"/>
    <property type="evidence" value="ECO:0007669"/>
    <property type="project" value="UniProtKB-KW"/>
</dbReference>
<dbReference type="Gene3D" id="1.20.1250.20">
    <property type="entry name" value="MFS general substrate transporter like domains"/>
    <property type="match status" value="2"/>
</dbReference>
<comment type="subcellular location">
    <subcellularLocation>
        <location evidence="1">Membrane</location>
        <topology evidence="1">Multi-pass membrane protein</topology>
    </subcellularLocation>
</comment>
<feature type="transmembrane region" description="Helical" evidence="9">
    <location>
        <begin position="183"/>
        <end position="206"/>
    </location>
</feature>
<comment type="caution">
    <text evidence="11">The sequence shown here is derived from an EMBL/GenBank/DDBJ whole genome shotgun (WGS) entry which is preliminary data.</text>
</comment>
<sequence length="976" mass="106776">MSLGLSEKNDTPDAASTTIKSSDISVEESPGQGRGNVHYVKRTENDSLPEYEGDVIPGYDANLMRARASLSSAEEKKLLRRIDWHLIPLLAIMYMLKSVDFTNVSYAQTMDKGTSRNILTELKMTSNQYNLVTTMYYIPYIIAEAPSNLLLKGVRPSIWQARIMVSWGVVLCCHAAVTNRQGLYAVRFFLGLFEAGLWPGMLVQLCYWYRPDEIAPRIVLVTLLGNFSTVISGVLAFAFNGVTTGGLSGWKWLVLTEGIFTVILGIIVYFLLPDFPSTASWLSERERTFVEARLPSNAPRAAEANFNLRELLTTLQNKRIWLFLLCWAFFTVGTTGLTFYQPTVIANLGFTSMGESLLLNIPSAVFAVLLTVVFGILADTGRIPQPAIPLAFMIVIEACYGVLYAFPNTGGVYAATILAGGLSTAWYVMMWPWRVQTTEGATGSAFAIAFANSYGQIGGAVGSQLFNSRYAPRYTTSFGIAMGFVGMAIIMNLITWGFTWRVDVDTRKLKRIRLAAAKQNQAVLDDVDIHAGEKRQTHAWPMNLFSRSDHNLQRVGIMKATDLLYVTALIARALALGHQQPLIKDISQDLDQIIDSSPLLSFHRALVQIPSISEHEKDVGEYVLDFLASQNFTVEKQIVTPERASEEERFNIYAYVGKNRHPDVLVTSHIDTVPPFIPYSLHAPTSDTGSFNRTDLIIAGRGTVDAKASVAAIVFAALETLDENPNASIGLLFDVGEENSGVGMKHFSNSELNPTPPTYHTVIFGEPTELSLVAAHKGTLGFKLIADGKAAHSGYPWLGESAISSLIPVLAYLDTLQDLPTEKGGLLRSETLGKSTLNIGRVHGGIASNVVPAHAEAAVSVRLAAGTPEDTRTIIERAVTKVTGGDRSVYPDFGDRKAGAPPQYFDVDVDGFEVITVNYGTDAPALKIHDQGTRRVKKYLYGPGSILVAHADNEAITVGELEEAVRGYKRLIATSL</sequence>
<dbReference type="GO" id="GO:0016020">
    <property type="term" value="C:membrane"/>
    <property type="evidence" value="ECO:0007669"/>
    <property type="project" value="UniProtKB-SubCell"/>
</dbReference>
<evidence type="ECO:0000256" key="3">
    <source>
        <dbReference type="ARBA" id="ARBA00022448"/>
    </source>
</evidence>
<feature type="region of interest" description="Disordered" evidence="8">
    <location>
        <begin position="1"/>
        <end position="44"/>
    </location>
</feature>
<evidence type="ECO:0000259" key="10">
    <source>
        <dbReference type="PROSITE" id="PS50850"/>
    </source>
</evidence>
<name>A0A2G7EMJ1_9EURO</name>
<dbReference type="EMBL" id="NEXV01000720">
    <property type="protein sequence ID" value="PIG69560.1"/>
    <property type="molecule type" value="Genomic_DNA"/>
</dbReference>
<dbReference type="Proteomes" id="UP000231358">
    <property type="component" value="Unassembled WGS sequence"/>
</dbReference>
<dbReference type="PANTHER" id="PTHR43791:SF91">
    <property type="entry name" value="MAJOR FACILITATOR SUPERFAMILY (MFS) PROFILE DOMAIN-CONTAINING PROTEIN-RELATED"/>
    <property type="match status" value="1"/>
</dbReference>
<dbReference type="GO" id="GO:0022857">
    <property type="term" value="F:transmembrane transporter activity"/>
    <property type="evidence" value="ECO:0007669"/>
    <property type="project" value="InterPro"/>
</dbReference>
<feature type="compositionally biased region" description="Polar residues" evidence="8">
    <location>
        <begin position="14"/>
        <end position="24"/>
    </location>
</feature>
<evidence type="ECO:0000256" key="6">
    <source>
        <dbReference type="ARBA" id="ARBA00022989"/>
    </source>
</evidence>
<feature type="transmembrane region" description="Helical" evidence="9">
    <location>
        <begin position="252"/>
        <end position="272"/>
    </location>
</feature>
<gene>
    <name evidence="11" type="ORF">AARAC_002741</name>
</gene>
<dbReference type="CDD" id="cd05652">
    <property type="entry name" value="M20_ArgE_DapE-like_fungal"/>
    <property type="match status" value="1"/>
</dbReference>
<feature type="domain" description="Major facilitator superfamily (MFS) profile" evidence="10">
    <location>
        <begin position="86"/>
        <end position="503"/>
    </location>
</feature>
<dbReference type="InterPro" id="IPR036259">
    <property type="entry name" value="MFS_trans_sf"/>
</dbReference>
<dbReference type="Pfam" id="PF07690">
    <property type="entry name" value="MFS_1"/>
    <property type="match status" value="1"/>
</dbReference>
<dbReference type="Gene3D" id="3.40.630.10">
    <property type="entry name" value="Zn peptidases"/>
    <property type="match status" value="1"/>
</dbReference>
<proteinExistence type="inferred from homology"/>
<dbReference type="PROSITE" id="PS00758">
    <property type="entry name" value="ARGE_DAPE_CPG2_1"/>
    <property type="match status" value="1"/>
</dbReference>
<evidence type="ECO:0000256" key="5">
    <source>
        <dbReference type="ARBA" id="ARBA00022801"/>
    </source>
</evidence>
<organism evidence="11 12">
    <name type="scientific">Aspergillus arachidicola</name>
    <dbReference type="NCBI Taxonomy" id="656916"/>
    <lineage>
        <taxon>Eukaryota</taxon>
        <taxon>Fungi</taxon>
        <taxon>Dikarya</taxon>
        <taxon>Ascomycota</taxon>
        <taxon>Pezizomycotina</taxon>
        <taxon>Eurotiomycetes</taxon>
        <taxon>Eurotiomycetidae</taxon>
        <taxon>Eurotiales</taxon>
        <taxon>Aspergillaceae</taxon>
        <taxon>Aspergillus</taxon>
        <taxon>Aspergillus subgen. Circumdati</taxon>
    </lineage>
</organism>
<evidence type="ECO:0000313" key="12">
    <source>
        <dbReference type="Proteomes" id="UP000231358"/>
    </source>
</evidence>
<dbReference type="InterPro" id="IPR011650">
    <property type="entry name" value="Peptidase_M20_dimer"/>
</dbReference>
<keyword evidence="5" id="KW-0378">Hydrolase</keyword>
<feature type="transmembrane region" description="Helical" evidence="9">
    <location>
        <begin position="320"/>
        <end position="340"/>
    </location>
</feature>
<dbReference type="SUPFAM" id="SSF53187">
    <property type="entry name" value="Zn-dependent exopeptidases"/>
    <property type="match status" value="1"/>
</dbReference>
<dbReference type="InterPro" id="IPR036264">
    <property type="entry name" value="Bact_exopeptidase_dim_dom"/>
</dbReference>
<keyword evidence="6 9" id="KW-1133">Transmembrane helix</keyword>
<keyword evidence="7 9" id="KW-0472">Membrane</keyword>
<dbReference type="SUPFAM" id="SSF55031">
    <property type="entry name" value="Bacterial exopeptidase dimerisation domain"/>
    <property type="match status" value="1"/>
</dbReference>
<evidence type="ECO:0000256" key="9">
    <source>
        <dbReference type="SAM" id="Phobius"/>
    </source>
</evidence>
<evidence type="ECO:0000256" key="7">
    <source>
        <dbReference type="ARBA" id="ARBA00023136"/>
    </source>
</evidence>
<dbReference type="Gene3D" id="3.30.70.360">
    <property type="match status" value="1"/>
</dbReference>
<feature type="transmembrane region" description="Helical" evidence="9">
    <location>
        <begin position="445"/>
        <end position="466"/>
    </location>
</feature>
<accession>A0A2G7EMJ1</accession>
<dbReference type="InterPro" id="IPR001261">
    <property type="entry name" value="ArgE/DapE_CS"/>
</dbReference>
<dbReference type="SUPFAM" id="SSF103473">
    <property type="entry name" value="MFS general substrate transporter"/>
    <property type="match status" value="1"/>
</dbReference>
<evidence type="ECO:0000256" key="1">
    <source>
        <dbReference type="ARBA" id="ARBA00004141"/>
    </source>
</evidence>
<dbReference type="Pfam" id="PF01546">
    <property type="entry name" value="Peptidase_M20"/>
    <property type="match status" value="1"/>
</dbReference>
<feature type="transmembrane region" description="Helical" evidence="9">
    <location>
        <begin position="159"/>
        <end position="177"/>
    </location>
</feature>
<dbReference type="PANTHER" id="PTHR43791">
    <property type="entry name" value="PERMEASE-RELATED"/>
    <property type="match status" value="1"/>
</dbReference>
<reference evidence="11 12" key="1">
    <citation type="submission" date="2017-05" db="EMBL/GenBank/DDBJ databases">
        <title>Genome sequence for an aflatoxigenic pathogen of Argentinian peanut, Aspergillus arachidicola.</title>
        <authorList>
            <person name="Moore G."/>
            <person name="Beltz S.B."/>
            <person name="Mack B.M."/>
        </authorList>
    </citation>
    <scope>NUCLEOTIDE SEQUENCE [LARGE SCALE GENOMIC DNA]</scope>
    <source>
        <strain evidence="11 12">CBS 117610</strain>
    </source>
</reference>
<evidence type="ECO:0000256" key="4">
    <source>
        <dbReference type="ARBA" id="ARBA00022692"/>
    </source>
</evidence>
<feature type="transmembrane region" description="Helical" evidence="9">
    <location>
        <begin position="387"/>
        <end position="406"/>
    </location>
</feature>
<evidence type="ECO:0000313" key="11">
    <source>
        <dbReference type="EMBL" id="PIG69560.1"/>
    </source>
</evidence>
<keyword evidence="3" id="KW-0813">Transport</keyword>
<protein>
    <submittedName>
        <fullName evidence="11">Pantothenate transporter</fullName>
    </submittedName>
</protein>
<feature type="transmembrane region" description="Helical" evidence="9">
    <location>
        <begin position="218"/>
        <end position="240"/>
    </location>
</feature>
<evidence type="ECO:0000256" key="8">
    <source>
        <dbReference type="SAM" id="MobiDB-lite"/>
    </source>
</evidence>
<evidence type="ECO:0000256" key="2">
    <source>
        <dbReference type="ARBA" id="ARBA00006247"/>
    </source>
</evidence>
<feature type="transmembrane region" description="Helical" evidence="9">
    <location>
        <begin position="478"/>
        <end position="500"/>
    </location>
</feature>